<dbReference type="EMBL" id="ULCI01000007">
    <property type="protein sequence ID" value="SYR36822.1"/>
    <property type="molecule type" value="Genomic_DNA"/>
</dbReference>
<evidence type="ECO:0000313" key="9">
    <source>
        <dbReference type="Proteomes" id="UP000325127"/>
    </source>
</evidence>
<organism evidence="4 7">
    <name type="scientific">Klebsiella pneumoniae</name>
    <dbReference type="NCBI Taxonomy" id="573"/>
    <lineage>
        <taxon>Bacteria</taxon>
        <taxon>Pseudomonadati</taxon>
        <taxon>Pseudomonadota</taxon>
        <taxon>Gammaproteobacteria</taxon>
        <taxon>Enterobacterales</taxon>
        <taxon>Enterobacteriaceae</taxon>
        <taxon>Klebsiella/Raoultella group</taxon>
        <taxon>Klebsiella</taxon>
        <taxon>Klebsiella pneumoniae complex</taxon>
    </lineage>
</organism>
<dbReference type="SUPFAM" id="SSF160719">
    <property type="entry name" value="gpW/gp25-like"/>
    <property type="match status" value="1"/>
</dbReference>
<dbReference type="EMBL" id="CP043670">
    <property type="protein sequence ID" value="QEP92464.1"/>
    <property type="molecule type" value="Genomic_DNA"/>
</dbReference>
<dbReference type="Proteomes" id="UP000325127">
    <property type="component" value="Chromosome"/>
</dbReference>
<evidence type="ECO:0000313" key="2">
    <source>
        <dbReference type="EMBL" id="QEP91442.1"/>
    </source>
</evidence>
<protein>
    <submittedName>
        <fullName evidence="2 4">Baseplate assembly protein</fullName>
    </submittedName>
</protein>
<dbReference type="Proteomes" id="UP000258253">
    <property type="component" value="Unassembled WGS sequence"/>
</dbReference>
<dbReference type="EMBL" id="CP043669">
    <property type="protein sequence ID" value="QEP91442.1"/>
    <property type="molecule type" value="Genomic_DNA"/>
</dbReference>
<evidence type="ECO:0000259" key="1">
    <source>
        <dbReference type="Pfam" id="PF04965"/>
    </source>
</evidence>
<reference evidence="8 9" key="2">
    <citation type="submission" date="2019-08" db="EMBL/GenBank/DDBJ databases">
        <title>Emergence of NDM-5-producing hypervirulent Klebsiella pneumoniae from clinical infections.</title>
        <authorList>
            <person name="Shen Z."/>
            <person name="Zhang H."/>
            <person name="Li M."/>
        </authorList>
    </citation>
    <scope>NUCLEOTIDE SEQUENCE [LARGE SCALE GENOMIC DNA]</scope>
    <source>
        <strain evidence="3 9">RJ18-01</strain>
        <strain evidence="2 8">RJ18-06</strain>
    </source>
</reference>
<evidence type="ECO:0000313" key="7">
    <source>
        <dbReference type="Proteomes" id="UP000259975"/>
    </source>
</evidence>
<feature type="domain" description="IraD/Gp25-like" evidence="1">
    <location>
        <begin position="20"/>
        <end position="101"/>
    </location>
</feature>
<gene>
    <name evidence="3" type="ORF">FZ928_11205</name>
    <name evidence="2" type="ORF">FZ929_06380</name>
    <name evidence="4" type="ORF">SAMEA3499901_03000</name>
    <name evidence="5" type="ORF">SAMEA3538828_01936</name>
</gene>
<evidence type="ECO:0000313" key="5">
    <source>
        <dbReference type="EMBL" id="SYR36822.1"/>
    </source>
</evidence>
<dbReference type="KEGG" id="kpx:PMK1_03537"/>
<dbReference type="Pfam" id="PF04965">
    <property type="entry name" value="GPW_gp25"/>
    <property type="match status" value="1"/>
</dbReference>
<accession>A0A0C7K7J4</accession>
<dbReference type="Gene3D" id="3.10.450.40">
    <property type="match status" value="1"/>
</dbReference>
<dbReference type="RefSeq" id="WP_020324083.1">
    <property type="nucleotide sequence ID" value="NZ_AP022139.1"/>
</dbReference>
<dbReference type="InterPro" id="IPR007048">
    <property type="entry name" value="IraD/Gp25-like"/>
</dbReference>
<proteinExistence type="predicted"/>
<reference evidence="6 7" key="1">
    <citation type="submission" date="2018-08" db="EMBL/GenBank/DDBJ databases">
        <authorList>
            <consortium name="Pathogen Informatics"/>
        </authorList>
    </citation>
    <scope>NUCLEOTIDE SEQUENCE [LARGE SCALE GENOMIC DNA]</scope>
    <source>
        <strain evidence="4 7">EuSCAPE_AT029</strain>
        <strain evidence="5 6">EuSCAPE_HU047</strain>
    </source>
</reference>
<dbReference type="EMBL" id="UKGE01000011">
    <property type="protein sequence ID" value="SXN31968.1"/>
    <property type="molecule type" value="Genomic_DNA"/>
</dbReference>
<evidence type="ECO:0000313" key="3">
    <source>
        <dbReference type="EMBL" id="QEP92464.1"/>
    </source>
</evidence>
<evidence type="ECO:0000313" key="4">
    <source>
        <dbReference type="EMBL" id="SXN31968.1"/>
    </source>
</evidence>
<sequence length="116" mass="12475">MTASYTGMNPEGTGSLTDHDQLWQSVTKILTTPTGSRVMRRDFGSVVPDLLDAPQNTVTRMQLMGATAIALAQWEPRISLTTVNVVFSETGAVTAELAGTITETMTDTSNTIRLRG</sequence>
<dbReference type="Proteomes" id="UP000325096">
    <property type="component" value="Chromosome"/>
</dbReference>
<dbReference type="Proteomes" id="UP000259975">
    <property type="component" value="Unassembled WGS sequence"/>
</dbReference>
<evidence type="ECO:0000313" key="8">
    <source>
        <dbReference type="Proteomes" id="UP000325096"/>
    </source>
</evidence>
<evidence type="ECO:0000313" key="6">
    <source>
        <dbReference type="Proteomes" id="UP000258253"/>
    </source>
</evidence>
<dbReference type="AlphaFoldDB" id="A0A0C7K7J4"/>
<name>A0A0C7K7J4_KLEPN</name>